<feature type="transmembrane region" description="Helical" evidence="1">
    <location>
        <begin position="140"/>
        <end position="158"/>
    </location>
</feature>
<dbReference type="Pfam" id="PF01841">
    <property type="entry name" value="Transglut_core"/>
    <property type="match status" value="1"/>
</dbReference>
<keyword evidence="1" id="KW-0472">Membrane</keyword>
<dbReference type="EMBL" id="LT629780">
    <property type="protein sequence ID" value="SDU42870.1"/>
    <property type="molecule type" value="Genomic_DNA"/>
</dbReference>
<keyword evidence="3" id="KW-0378">Hydrolase</keyword>
<keyword evidence="3" id="KW-0645">Protease</keyword>
<evidence type="ECO:0000313" key="4">
    <source>
        <dbReference type="Proteomes" id="UP000243063"/>
    </source>
</evidence>
<feature type="transmembrane region" description="Helical" evidence="1">
    <location>
        <begin position="170"/>
        <end position="192"/>
    </location>
</feature>
<feature type="transmembrane region" description="Helical" evidence="1">
    <location>
        <begin position="21"/>
        <end position="37"/>
    </location>
</feature>
<organism evidence="3 4">
    <name type="scientific">Geopseudomonas guangdongensis</name>
    <dbReference type="NCBI Taxonomy" id="1245526"/>
    <lineage>
        <taxon>Bacteria</taxon>
        <taxon>Pseudomonadati</taxon>
        <taxon>Pseudomonadota</taxon>
        <taxon>Gammaproteobacteria</taxon>
        <taxon>Pseudomonadales</taxon>
        <taxon>Pseudomonadaceae</taxon>
        <taxon>Geopseudomonas</taxon>
    </lineage>
</organism>
<protein>
    <submittedName>
        <fullName evidence="3">Transglutaminase-like enzyme, putative cysteine protease</fullName>
    </submittedName>
</protein>
<evidence type="ECO:0000256" key="1">
    <source>
        <dbReference type="SAM" id="Phobius"/>
    </source>
</evidence>
<dbReference type="InterPro" id="IPR025403">
    <property type="entry name" value="TgpA-like_C"/>
</dbReference>
<reference evidence="4" key="1">
    <citation type="submission" date="2016-10" db="EMBL/GenBank/DDBJ databases">
        <authorList>
            <person name="Varghese N."/>
            <person name="Submissions S."/>
        </authorList>
    </citation>
    <scope>NUCLEOTIDE SEQUENCE [LARGE SCALE GENOMIC DNA]</scope>
    <source>
        <strain evidence="4">CCTCC 2012022</strain>
    </source>
</reference>
<dbReference type="GO" id="GO:0006508">
    <property type="term" value="P:proteolysis"/>
    <property type="evidence" value="ECO:0007669"/>
    <property type="project" value="UniProtKB-KW"/>
</dbReference>
<dbReference type="InterPro" id="IPR021878">
    <property type="entry name" value="TgpA_N"/>
</dbReference>
<evidence type="ECO:0000259" key="2">
    <source>
        <dbReference type="SMART" id="SM00460"/>
    </source>
</evidence>
<dbReference type="PANTHER" id="PTHR42736">
    <property type="entry name" value="PROTEIN-GLUTAMINE GAMMA-GLUTAMYLTRANSFERASE"/>
    <property type="match status" value="1"/>
</dbReference>
<dbReference type="Gene3D" id="3.10.620.30">
    <property type="match status" value="1"/>
</dbReference>
<dbReference type="Pfam" id="PF13559">
    <property type="entry name" value="DUF4129"/>
    <property type="match status" value="1"/>
</dbReference>
<sequence>MRRRLAAWRAQVRQAPPLPRVALLWLLVAQVLVIAPHLRHLPLWISGLWLVCAAWRVQVLRMRAGFPGAWSKAAMVLAAAAGVYSAHGSLFGLEAGRALLLATFVLKLVELKTRRDGQVAILLGFIAVGVGYLFDDSLPAALYSLLAVLALLAALLGLQTSPLVERPWPTLRLALLLVLQAAPLALLLFLLVPRLEPLWRLPQNGLQARSGLSESMAPGEIAELGLSDALVLRARFEGPPPPRAQLYWRALTYEAFDGQRWSQLPEAAWSDTPRWQPRGPRLDYSIVLEPSGRPWLPALDSAYSAQAEIRQKGDFRLEHARPVEQRLLYTLQSWPEARREAAGSPRLAAALQLPASGNPRARAWAARLRAQHGDDPQALAAALLGYFAEQSFAYTLRPTPAAGDSIDHFLFDSRRGFCAHYAGAMAFVLRAAGVASRVVAGYQGGEVNPDGQHVLVHQFDAHAWVEYWQPGFGWRSVDPTFQVAPARIELGLEQALPEGEAFLAETPLSALRYRHVAWLNELRLSWDALNHAWQRQVLGYRGDTQMQLLRRLFGDLQHGQLAALILGGTLAVLALLALLLLKPWRVERDGQRRLYRRFERLLARQRLYRAPGEGPRDFAERAARALPAQAAAILAFAQAFEAQRYAAAPRSAVTLRQRLDELRRSLRRVGRA</sequence>
<keyword evidence="4" id="KW-1185">Reference proteome</keyword>
<dbReference type="SMART" id="SM00460">
    <property type="entry name" value="TGc"/>
    <property type="match status" value="1"/>
</dbReference>
<dbReference type="AlphaFoldDB" id="A0A1H2IFF0"/>
<keyword evidence="1" id="KW-1133">Transmembrane helix</keyword>
<gene>
    <name evidence="3" type="ORF">SAMN05216580_2969</name>
</gene>
<feature type="transmembrane region" description="Helical" evidence="1">
    <location>
        <begin position="116"/>
        <end position="134"/>
    </location>
</feature>
<dbReference type="InterPro" id="IPR038765">
    <property type="entry name" value="Papain-like_cys_pep_sf"/>
</dbReference>
<keyword evidence="1" id="KW-0812">Transmembrane</keyword>
<dbReference type="SUPFAM" id="SSF54001">
    <property type="entry name" value="Cysteine proteinases"/>
    <property type="match status" value="1"/>
</dbReference>
<dbReference type="Pfam" id="PF11992">
    <property type="entry name" value="TgpA_N"/>
    <property type="match status" value="1"/>
</dbReference>
<dbReference type="PANTHER" id="PTHR42736:SF1">
    <property type="entry name" value="PROTEIN-GLUTAMINE GAMMA-GLUTAMYLTRANSFERASE"/>
    <property type="match status" value="1"/>
</dbReference>
<feature type="transmembrane region" description="Helical" evidence="1">
    <location>
        <begin position="561"/>
        <end position="581"/>
    </location>
</feature>
<dbReference type="InterPro" id="IPR002931">
    <property type="entry name" value="Transglutaminase-like"/>
</dbReference>
<dbReference type="InterPro" id="IPR052901">
    <property type="entry name" value="Bact_TGase-like"/>
</dbReference>
<evidence type="ECO:0000313" key="3">
    <source>
        <dbReference type="EMBL" id="SDU42870.1"/>
    </source>
</evidence>
<dbReference type="GO" id="GO:0008233">
    <property type="term" value="F:peptidase activity"/>
    <property type="evidence" value="ECO:0007669"/>
    <property type="project" value="UniProtKB-KW"/>
</dbReference>
<dbReference type="RefSeq" id="WP_269457632.1">
    <property type="nucleotide sequence ID" value="NZ_LT629780.1"/>
</dbReference>
<proteinExistence type="predicted"/>
<accession>A0A1H2IFF0</accession>
<dbReference type="STRING" id="1245526.SAMN05216580_2969"/>
<feature type="domain" description="Transglutaminase-like" evidence="2">
    <location>
        <begin position="410"/>
        <end position="481"/>
    </location>
</feature>
<dbReference type="Proteomes" id="UP000243063">
    <property type="component" value="Chromosome I"/>
</dbReference>
<name>A0A1H2IFF0_9GAMM</name>